<dbReference type="PRINTS" id="PR00038">
    <property type="entry name" value="HTHLUXR"/>
</dbReference>
<gene>
    <name evidence="8" type="primary">degU_10</name>
    <name evidence="8" type="ORF">PDESU_05895</name>
</gene>
<feature type="domain" description="Response regulatory" evidence="7">
    <location>
        <begin position="6"/>
        <end position="122"/>
    </location>
</feature>
<dbReference type="EMBL" id="CAAHFG010000004">
    <property type="protein sequence ID" value="VGO17299.1"/>
    <property type="molecule type" value="Genomic_DNA"/>
</dbReference>
<evidence type="ECO:0000313" key="9">
    <source>
        <dbReference type="Proteomes" id="UP000366872"/>
    </source>
</evidence>
<dbReference type="InterPro" id="IPR039420">
    <property type="entry name" value="WalR-like"/>
</dbReference>
<feature type="domain" description="HTH luxR-type" evidence="6">
    <location>
        <begin position="146"/>
        <end position="211"/>
    </location>
</feature>
<sequence>MDRPIRIVLVDDHAVMRAALCSLLDARAEFSVVGEADNGREALAVAAKAAPDVVVMDINIPELNGIDATRQLCARFPHMKVIGLSVHTKGRMVSEMLDAGAMGYVPKSSAAQDLINAIRSVMAGNMYVSPEVLGDFVELRSRAAPGKSAFEKLTGREREVLQLLAEGNSTKEAAEKLCLSVPTIHTHRQHVMEKLGARSIADLVRYAIREGIISADC</sequence>
<organism evidence="8 9">
    <name type="scientific">Pontiella desulfatans</name>
    <dbReference type="NCBI Taxonomy" id="2750659"/>
    <lineage>
        <taxon>Bacteria</taxon>
        <taxon>Pseudomonadati</taxon>
        <taxon>Kiritimatiellota</taxon>
        <taxon>Kiritimatiellia</taxon>
        <taxon>Kiritimatiellales</taxon>
        <taxon>Pontiellaceae</taxon>
        <taxon>Pontiella</taxon>
    </lineage>
</organism>
<dbReference type="InterPro" id="IPR001789">
    <property type="entry name" value="Sig_transdc_resp-reg_receiver"/>
</dbReference>
<keyword evidence="1 5" id="KW-0597">Phosphoprotein</keyword>
<keyword evidence="3" id="KW-0238">DNA-binding</keyword>
<evidence type="ECO:0000256" key="1">
    <source>
        <dbReference type="ARBA" id="ARBA00022553"/>
    </source>
</evidence>
<evidence type="ECO:0000256" key="5">
    <source>
        <dbReference type="PROSITE-ProRule" id="PRU00169"/>
    </source>
</evidence>
<dbReference type="SUPFAM" id="SSF52172">
    <property type="entry name" value="CheY-like"/>
    <property type="match status" value="1"/>
</dbReference>
<dbReference type="InterPro" id="IPR000792">
    <property type="entry name" value="Tscrpt_reg_LuxR_C"/>
</dbReference>
<accession>A0A6C2UBI3</accession>
<dbReference type="GO" id="GO:0006355">
    <property type="term" value="P:regulation of DNA-templated transcription"/>
    <property type="evidence" value="ECO:0007669"/>
    <property type="project" value="InterPro"/>
</dbReference>
<proteinExistence type="predicted"/>
<keyword evidence="4" id="KW-0804">Transcription</keyword>
<dbReference type="PROSITE" id="PS50110">
    <property type="entry name" value="RESPONSE_REGULATORY"/>
    <property type="match status" value="1"/>
</dbReference>
<dbReference type="AlphaFoldDB" id="A0A6C2UBI3"/>
<dbReference type="Gene3D" id="3.40.50.2300">
    <property type="match status" value="1"/>
</dbReference>
<dbReference type="InterPro" id="IPR011006">
    <property type="entry name" value="CheY-like_superfamily"/>
</dbReference>
<keyword evidence="2" id="KW-0805">Transcription regulation</keyword>
<evidence type="ECO:0000256" key="4">
    <source>
        <dbReference type="ARBA" id="ARBA00023163"/>
    </source>
</evidence>
<dbReference type="SMART" id="SM00421">
    <property type="entry name" value="HTH_LUXR"/>
    <property type="match status" value="1"/>
</dbReference>
<dbReference type="GO" id="GO:0003677">
    <property type="term" value="F:DNA binding"/>
    <property type="evidence" value="ECO:0007669"/>
    <property type="project" value="UniProtKB-KW"/>
</dbReference>
<name>A0A6C2UBI3_PONDE</name>
<dbReference type="PANTHER" id="PTHR43214:SF41">
    <property type="entry name" value="NITRATE_NITRITE RESPONSE REGULATOR PROTEIN NARP"/>
    <property type="match status" value="1"/>
</dbReference>
<dbReference type="InterPro" id="IPR016032">
    <property type="entry name" value="Sig_transdc_resp-reg_C-effctor"/>
</dbReference>
<dbReference type="CDD" id="cd06170">
    <property type="entry name" value="LuxR_C_like"/>
    <property type="match status" value="1"/>
</dbReference>
<dbReference type="Proteomes" id="UP000366872">
    <property type="component" value="Unassembled WGS sequence"/>
</dbReference>
<dbReference type="PROSITE" id="PS50043">
    <property type="entry name" value="HTH_LUXR_2"/>
    <property type="match status" value="1"/>
</dbReference>
<dbReference type="Pfam" id="PF00072">
    <property type="entry name" value="Response_reg"/>
    <property type="match status" value="1"/>
</dbReference>
<dbReference type="SMART" id="SM00448">
    <property type="entry name" value="REC"/>
    <property type="match status" value="1"/>
</dbReference>
<reference evidence="8 9" key="1">
    <citation type="submission" date="2019-04" db="EMBL/GenBank/DDBJ databases">
        <authorList>
            <person name="Van Vliet M D."/>
        </authorList>
    </citation>
    <scope>NUCLEOTIDE SEQUENCE [LARGE SCALE GENOMIC DNA]</scope>
    <source>
        <strain evidence="8 9">F1</strain>
    </source>
</reference>
<dbReference type="RefSeq" id="WP_136082783.1">
    <property type="nucleotide sequence ID" value="NZ_CAAHFG010000004.1"/>
</dbReference>
<evidence type="ECO:0000256" key="3">
    <source>
        <dbReference type="ARBA" id="ARBA00023125"/>
    </source>
</evidence>
<evidence type="ECO:0000256" key="2">
    <source>
        <dbReference type="ARBA" id="ARBA00023015"/>
    </source>
</evidence>
<protein>
    <submittedName>
        <fullName evidence="8">Transcriptional regulatory protein DegU</fullName>
    </submittedName>
</protein>
<evidence type="ECO:0000313" key="8">
    <source>
        <dbReference type="EMBL" id="VGO17299.1"/>
    </source>
</evidence>
<evidence type="ECO:0000259" key="7">
    <source>
        <dbReference type="PROSITE" id="PS50110"/>
    </source>
</evidence>
<evidence type="ECO:0000259" key="6">
    <source>
        <dbReference type="PROSITE" id="PS50043"/>
    </source>
</evidence>
<dbReference type="Pfam" id="PF00196">
    <property type="entry name" value="GerE"/>
    <property type="match status" value="1"/>
</dbReference>
<dbReference type="GO" id="GO:0000160">
    <property type="term" value="P:phosphorelay signal transduction system"/>
    <property type="evidence" value="ECO:0007669"/>
    <property type="project" value="InterPro"/>
</dbReference>
<dbReference type="InterPro" id="IPR058245">
    <property type="entry name" value="NreC/VraR/RcsB-like_REC"/>
</dbReference>
<keyword evidence="9" id="KW-1185">Reference proteome</keyword>
<dbReference type="PANTHER" id="PTHR43214">
    <property type="entry name" value="TWO-COMPONENT RESPONSE REGULATOR"/>
    <property type="match status" value="1"/>
</dbReference>
<feature type="modified residue" description="4-aspartylphosphate" evidence="5">
    <location>
        <position position="57"/>
    </location>
</feature>
<dbReference type="CDD" id="cd17535">
    <property type="entry name" value="REC_NarL-like"/>
    <property type="match status" value="1"/>
</dbReference>
<dbReference type="SUPFAM" id="SSF46894">
    <property type="entry name" value="C-terminal effector domain of the bipartite response regulators"/>
    <property type="match status" value="1"/>
</dbReference>